<comment type="caution">
    <text evidence="2">The sequence shown here is derived from an EMBL/GenBank/DDBJ whole genome shotgun (WGS) entry which is preliminary data.</text>
</comment>
<dbReference type="AlphaFoldDB" id="A0A1R1X9G2"/>
<evidence type="ECO:0000313" key="3">
    <source>
        <dbReference type="Proteomes" id="UP000187283"/>
    </source>
</evidence>
<dbReference type="OrthoDB" id="10353501at2759"/>
<feature type="chain" id="PRO_5013294610" evidence="1">
    <location>
        <begin position="22"/>
        <end position="129"/>
    </location>
</feature>
<dbReference type="Proteomes" id="UP000187283">
    <property type="component" value="Unassembled WGS sequence"/>
</dbReference>
<protein>
    <submittedName>
        <fullName evidence="2">Uncharacterized protein</fullName>
    </submittedName>
</protein>
<feature type="signal peptide" evidence="1">
    <location>
        <begin position="1"/>
        <end position="21"/>
    </location>
</feature>
<keyword evidence="1" id="KW-0732">Signal</keyword>
<dbReference type="EMBL" id="LSSN01004593">
    <property type="protein sequence ID" value="OMJ11255.1"/>
    <property type="molecule type" value="Genomic_DNA"/>
</dbReference>
<sequence>MFKNTLGFVLVFVCALMFTNANCNRNCNRNYNNNRNNGVNRNSPSLTFFSSANFVDKRQKTIPVSGSCYVVGLSYSLAIRRFRSGTITLYQTNGCGGESFAIPRTANNINITDINAVAGFNAFSFIYLM</sequence>
<gene>
    <name evidence="2" type="ORF">AYI70_g9847</name>
</gene>
<keyword evidence="3" id="KW-1185">Reference proteome</keyword>
<evidence type="ECO:0000256" key="1">
    <source>
        <dbReference type="SAM" id="SignalP"/>
    </source>
</evidence>
<name>A0A1R1X9G2_9FUNG</name>
<accession>A0A1R1X9G2</accession>
<evidence type="ECO:0000313" key="2">
    <source>
        <dbReference type="EMBL" id="OMJ11255.1"/>
    </source>
</evidence>
<organism evidence="2 3">
    <name type="scientific">Smittium culicis</name>
    <dbReference type="NCBI Taxonomy" id="133412"/>
    <lineage>
        <taxon>Eukaryota</taxon>
        <taxon>Fungi</taxon>
        <taxon>Fungi incertae sedis</taxon>
        <taxon>Zoopagomycota</taxon>
        <taxon>Kickxellomycotina</taxon>
        <taxon>Harpellomycetes</taxon>
        <taxon>Harpellales</taxon>
        <taxon>Legeriomycetaceae</taxon>
        <taxon>Smittium</taxon>
    </lineage>
</organism>
<proteinExistence type="predicted"/>
<reference evidence="2 3" key="1">
    <citation type="submission" date="2017-01" db="EMBL/GenBank/DDBJ databases">
        <authorList>
            <person name="Mah S.A."/>
            <person name="Swanson W.J."/>
            <person name="Moy G.W."/>
            <person name="Vacquier V.D."/>
        </authorList>
    </citation>
    <scope>NUCLEOTIDE SEQUENCE [LARGE SCALE GENOMIC DNA]</scope>
    <source>
        <strain evidence="2 3">GSMNP</strain>
    </source>
</reference>